<reference evidence="9" key="1">
    <citation type="journal article" date="2023" name="Mol. Phylogenet. Evol.">
        <title>Genome-scale phylogeny and comparative genomics of the fungal order Sordariales.</title>
        <authorList>
            <person name="Hensen N."/>
            <person name="Bonometti L."/>
            <person name="Westerberg I."/>
            <person name="Brannstrom I.O."/>
            <person name="Guillou S."/>
            <person name="Cros-Aarteil S."/>
            <person name="Calhoun S."/>
            <person name="Haridas S."/>
            <person name="Kuo A."/>
            <person name="Mondo S."/>
            <person name="Pangilinan J."/>
            <person name="Riley R."/>
            <person name="LaButti K."/>
            <person name="Andreopoulos B."/>
            <person name="Lipzen A."/>
            <person name="Chen C."/>
            <person name="Yan M."/>
            <person name="Daum C."/>
            <person name="Ng V."/>
            <person name="Clum A."/>
            <person name="Steindorff A."/>
            <person name="Ohm R.A."/>
            <person name="Martin F."/>
            <person name="Silar P."/>
            <person name="Natvig D.O."/>
            <person name="Lalanne C."/>
            <person name="Gautier V."/>
            <person name="Ament-Velasquez S.L."/>
            <person name="Kruys A."/>
            <person name="Hutchinson M.I."/>
            <person name="Powell A.J."/>
            <person name="Barry K."/>
            <person name="Miller A.N."/>
            <person name="Grigoriev I.V."/>
            <person name="Debuchy R."/>
            <person name="Gladieux P."/>
            <person name="Hiltunen Thoren M."/>
            <person name="Johannesson H."/>
        </authorList>
    </citation>
    <scope>NUCLEOTIDE SEQUENCE</scope>
    <source>
        <strain evidence="9">CBS 508.74</strain>
    </source>
</reference>
<dbReference type="PANTHER" id="PTHR12265:SF30">
    <property type="entry name" value="TRANSMEMBRANE PROTEIN 53"/>
    <property type="match status" value="1"/>
</dbReference>
<dbReference type="PANTHER" id="PTHR12265">
    <property type="entry name" value="TRANSMEMBRANE PROTEIN 53"/>
    <property type="match status" value="1"/>
</dbReference>
<gene>
    <name evidence="9" type="ORF">N656DRAFT_780473</name>
</gene>
<dbReference type="GeneID" id="89939508"/>
<comment type="caution">
    <text evidence="9">The sequence shown here is derived from an EMBL/GenBank/DDBJ whole genome shotgun (WGS) entry which is preliminary data.</text>
</comment>
<keyword evidence="2 8" id="KW-0812">Transmembrane</keyword>
<protein>
    <submittedName>
        <fullName evidence="9">Uncharacterized protein</fullName>
    </submittedName>
</protein>
<name>A0AAN6TCB1_9PEZI</name>
<evidence type="ECO:0000313" key="9">
    <source>
        <dbReference type="EMBL" id="KAK4111734.1"/>
    </source>
</evidence>
<dbReference type="SUPFAM" id="SSF53474">
    <property type="entry name" value="alpha/beta-Hydrolases"/>
    <property type="match status" value="1"/>
</dbReference>
<accession>A0AAN6TCB1</accession>
<evidence type="ECO:0000313" key="10">
    <source>
        <dbReference type="Proteomes" id="UP001302812"/>
    </source>
</evidence>
<evidence type="ECO:0000256" key="3">
    <source>
        <dbReference type="ARBA" id="ARBA00022989"/>
    </source>
</evidence>
<evidence type="ECO:0000256" key="7">
    <source>
        <dbReference type="SAM" id="MobiDB-lite"/>
    </source>
</evidence>
<evidence type="ECO:0000256" key="8">
    <source>
        <dbReference type="SAM" id="Phobius"/>
    </source>
</evidence>
<dbReference type="RefSeq" id="XP_064669304.1">
    <property type="nucleotide sequence ID" value="XM_064815383.1"/>
</dbReference>
<keyword evidence="4 8" id="KW-0472">Membrane</keyword>
<feature type="transmembrane region" description="Helical" evidence="8">
    <location>
        <begin position="178"/>
        <end position="198"/>
    </location>
</feature>
<dbReference type="EMBL" id="MU853345">
    <property type="protein sequence ID" value="KAK4111734.1"/>
    <property type="molecule type" value="Genomic_DNA"/>
</dbReference>
<comment type="similarity">
    <text evidence="1">Belongs to the TMEM53 family.</text>
</comment>
<feature type="region of interest" description="Disordered" evidence="7">
    <location>
        <begin position="18"/>
        <end position="39"/>
    </location>
</feature>
<keyword evidence="3 8" id="KW-1133">Transmembrane helix</keyword>
<dbReference type="InterPro" id="IPR029058">
    <property type="entry name" value="AB_hydrolase_fold"/>
</dbReference>
<sequence length="288" mass="32372">MAALPSFSRVNDIVLVHSPTTTDGPPSSAAASQPSRSSDALARGAPQTILFLSWGDANLRHVEKYINLYTELYPAATIIIVKSGMADFFYRTQQTLRRLLEPVVKMLRESGEDSLLVHIMSNGGSKQWCEINKLYSEATGRTLSNAVTILDSAPGRSRFKQTFATLSRSLPRAFLPRMTLGFVFGVFLCIMHVGKYVLPWPDLLEVIRSRMNDPAGIVKGVRRCYIYSEQDDIIGWQDVEDHAREAEQKGWAVELVKFQGSTHVGHFKHNPARYRETIEKTWVGRSKL</sequence>
<feature type="compositionally biased region" description="Low complexity" evidence="7">
    <location>
        <begin position="25"/>
        <end position="38"/>
    </location>
</feature>
<comment type="subcellular location">
    <subcellularLocation>
        <location evidence="6">Nucleus outer membrane</location>
        <topology evidence="6">Single-pass membrane protein</topology>
    </subcellularLocation>
</comment>
<dbReference type="InterPro" id="IPR008547">
    <property type="entry name" value="DUF829_TMEM53"/>
</dbReference>
<evidence type="ECO:0000256" key="1">
    <source>
        <dbReference type="ARBA" id="ARBA00007387"/>
    </source>
</evidence>
<evidence type="ECO:0000256" key="6">
    <source>
        <dbReference type="ARBA" id="ARBA00034303"/>
    </source>
</evidence>
<dbReference type="Proteomes" id="UP001302812">
    <property type="component" value="Unassembled WGS sequence"/>
</dbReference>
<dbReference type="Pfam" id="PF05705">
    <property type="entry name" value="DUF829"/>
    <property type="match status" value="1"/>
</dbReference>
<proteinExistence type="inferred from homology"/>
<keyword evidence="5" id="KW-0539">Nucleus</keyword>
<evidence type="ECO:0000256" key="4">
    <source>
        <dbReference type="ARBA" id="ARBA00023136"/>
    </source>
</evidence>
<keyword evidence="10" id="KW-1185">Reference proteome</keyword>
<evidence type="ECO:0000256" key="5">
    <source>
        <dbReference type="ARBA" id="ARBA00023242"/>
    </source>
</evidence>
<dbReference type="AlphaFoldDB" id="A0AAN6TCB1"/>
<organism evidence="9 10">
    <name type="scientific">Canariomyces notabilis</name>
    <dbReference type="NCBI Taxonomy" id="2074819"/>
    <lineage>
        <taxon>Eukaryota</taxon>
        <taxon>Fungi</taxon>
        <taxon>Dikarya</taxon>
        <taxon>Ascomycota</taxon>
        <taxon>Pezizomycotina</taxon>
        <taxon>Sordariomycetes</taxon>
        <taxon>Sordariomycetidae</taxon>
        <taxon>Sordariales</taxon>
        <taxon>Chaetomiaceae</taxon>
        <taxon>Canariomyces</taxon>
    </lineage>
</organism>
<evidence type="ECO:0000256" key="2">
    <source>
        <dbReference type="ARBA" id="ARBA00022692"/>
    </source>
</evidence>
<dbReference type="GO" id="GO:0005640">
    <property type="term" value="C:nuclear outer membrane"/>
    <property type="evidence" value="ECO:0007669"/>
    <property type="project" value="UniProtKB-SubCell"/>
</dbReference>
<reference evidence="9" key="2">
    <citation type="submission" date="2023-05" db="EMBL/GenBank/DDBJ databases">
        <authorList>
            <consortium name="Lawrence Berkeley National Laboratory"/>
            <person name="Steindorff A."/>
            <person name="Hensen N."/>
            <person name="Bonometti L."/>
            <person name="Westerberg I."/>
            <person name="Brannstrom I.O."/>
            <person name="Guillou S."/>
            <person name="Cros-Aarteil S."/>
            <person name="Calhoun S."/>
            <person name="Haridas S."/>
            <person name="Kuo A."/>
            <person name="Mondo S."/>
            <person name="Pangilinan J."/>
            <person name="Riley R."/>
            <person name="Labutti K."/>
            <person name="Andreopoulos B."/>
            <person name="Lipzen A."/>
            <person name="Chen C."/>
            <person name="Yanf M."/>
            <person name="Daum C."/>
            <person name="Ng V."/>
            <person name="Clum A."/>
            <person name="Ohm R."/>
            <person name="Martin F."/>
            <person name="Silar P."/>
            <person name="Natvig D."/>
            <person name="Lalanne C."/>
            <person name="Gautier V."/>
            <person name="Ament-Velasquez S.L."/>
            <person name="Kruys A."/>
            <person name="Hutchinson M.I."/>
            <person name="Powell A.J."/>
            <person name="Barry K."/>
            <person name="Miller A.N."/>
            <person name="Grigoriev I.V."/>
            <person name="Debuchy R."/>
            <person name="Gladieux P."/>
            <person name="Thoren M.H."/>
            <person name="Johannesson H."/>
        </authorList>
    </citation>
    <scope>NUCLEOTIDE SEQUENCE</scope>
    <source>
        <strain evidence="9">CBS 508.74</strain>
    </source>
</reference>